<protein>
    <recommendedName>
        <fullName evidence="4">Gamma-glutamylcyclotransferase AIG2-like domain-containing protein</fullName>
    </recommendedName>
</protein>
<keyword evidence="3" id="KW-1185">Reference proteome</keyword>
<evidence type="ECO:0008006" key="4">
    <source>
        <dbReference type="Google" id="ProtNLM"/>
    </source>
</evidence>
<dbReference type="OrthoDB" id="3801137at2759"/>
<reference evidence="2" key="1">
    <citation type="journal article" date="2020" name="Stud. Mycol.">
        <title>101 Dothideomycetes genomes: a test case for predicting lifestyles and emergence of pathogens.</title>
        <authorList>
            <person name="Haridas S."/>
            <person name="Albert R."/>
            <person name="Binder M."/>
            <person name="Bloem J."/>
            <person name="Labutti K."/>
            <person name="Salamov A."/>
            <person name="Andreopoulos B."/>
            <person name="Baker S."/>
            <person name="Barry K."/>
            <person name="Bills G."/>
            <person name="Bluhm B."/>
            <person name="Cannon C."/>
            <person name="Castanera R."/>
            <person name="Culley D."/>
            <person name="Daum C."/>
            <person name="Ezra D."/>
            <person name="Gonzalez J."/>
            <person name="Henrissat B."/>
            <person name="Kuo A."/>
            <person name="Liang C."/>
            <person name="Lipzen A."/>
            <person name="Lutzoni F."/>
            <person name="Magnuson J."/>
            <person name="Mondo S."/>
            <person name="Nolan M."/>
            <person name="Ohm R."/>
            <person name="Pangilinan J."/>
            <person name="Park H.-J."/>
            <person name="Ramirez L."/>
            <person name="Alfaro M."/>
            <person name="Sun H."/>
            <person name="Tritt A."/>
            <person name="Yoshinaga Y."/>
            <person name="Zwiers L.-H."/>
            <person name="Turgeon B."/>
            <person name="Goodwin S."/>
            <person name="Spatafora J."/>
            <person name="Crous P."/>
            <person name="Grigoriev I."/>
        </authorList>
    </citation>
    <scope>NUCLEOTIDE SEQUENCE</scope>
    <source>
        <strain evidence="2">CBS 122367</strain>
    </source>
</reference>
<gene>
    <name evidence="2" type="ORF">K458DRAFT_386158</name>
</gene>
<sequence length="412" mass="45631">MESPIWRKSLANTYPVPYFLHGALADPKTLKRVFTLNEEPRLKKARILGYQRVRQVTNWVLVPDEASSESLLKERTGDTQSPNEVEGVIYNVSSSTEAYRLEKHARAEYGVGSYATVPVEIDVLAQKSRRSRKVEGRTIIHISDPTALQLDFSANISSSKDYAAKILEAKEVTRKPVPTHVKPQPTVTSSKPNLVRSPSLNLASVMPRPPTYHGASISQTQNMLLERGGKQDNMVDDILQNLNEEIARVHDEWKNGIGQTKPHSIRRRVLSSVVESKEGSKSSKEKPGDGGEGDEVGSPWPLFAHRRDGHTRKEQWRKKPTHGHAGSQESQHPSRNDCMKAGLKSSSNRTSNRYTNKILPALPEHVEIAGPGARPGMDSILGLMTGASKQGQTDTGRESRGRVDGYEADAEK</sequence>
<name>A0A6G1JAS4_9PLEO</name>
<evidence type="ECO:0000313" key="3">
    <source>
        <dbReference type="Proteomes" id="UP000799291"/>
    </source>
</evidence>
<organism evidence="2 3">
    <name type="scientific">Lentithecium fluviatile CBS 122367</name>
    <dbReference type="NCBI Taxonomy" id="1168545"/>
    <lineage>
        <taxon>Eukaryota</taxon>
        <taxon>Fungi</taxon>
        <taxon>Dikarya</taxon>
        <taxon>Ascomycota</taxon>
        <taxon>Pezizomycotina</taxon>
        <taxon>Dothideomycetes</taxon>
        <taxon>Pleosporomycetidae</taxon>
        <taxon>Pleosporales</taxon>
        <taxon>Massarineae</taxon>
        <taxon>Lentitheciaceae</taxon>
        <taxon>Lentithecium</taxon>
    </lineage>
</organism>
<accession>A0A6G1JAS4</accession>
<feature type="compositionally biased region" description="Basic and acidic residues" evidence="1">
    <location>
        <begin position="395"/>
        <end position="412"/>
    </location>
</feature>
<dbReference type="Gene3D" id="3.10.490.10">
    <property type="entry name" value="Gamma-glutamyl cyclotransferase-like"/>
    <property type="match status" value="1"/>
</dbReference>
<proteinExistence type="predicted"/>
<evidence type="ECO:0000256" key="1">
    <source>
        <dbReference type="SAM" id="MobiDB-lite"/>
    </source>
</evidence>
<dbReference type="AlphaFoldDB" id="A0A6G1JAS4"/>
<feature type="compositionally biased region" description="Basic residues" evidence="1">
    <location>
        <begin position="307"/>
        <end position="322"/>
    </location>
</feature>
<dbReference type="Proteomes" id="UP000799291">
    <property type="component" value="Unassembled WGS sequence"/>
</dbReference>
<feature type="region of interest" description="Disordered" evidence="1">
    <location>
        <begin position="256"/>
        <end position="412"/>
    </location>
</feature>
<evidence type="ECO:0000313" key="2">
    <source>
        <dbReference type="EMBL" id="KAF2687330.1"/>
    </source>
</evidence>
<feature type="compositionally biased region" description="Low complexity" evidence="1">
    <location>
        <begin position="345"/>
        <end position="356"/>
    </location>
</feature>
<feature type="compositionally biased region" description="Basic and acidic residues" evidence="1">
    <location>
        <begin position="275"/>
        <end position="289"/>
    </location>
</feature>
<dbReference type="EMBL" id="MU005575">
    <property type="protein sequence ID" value="KAF2687330.1"/>
    <property type="molecule type" value="Genomic_DNA"/>
</dbReference>